<sequence>MDMLPPQTTPLPHIIPCMISETPLNLPANYASSTLNLTSDGILVIQEVSTEITERKSEESCTLNYSWCLLSDGTNGDGHGKDWLLRQRVHVVWNFEIPAPAGPADEASEVFYSGTVMLPGMDAV</sequence>
<accession>A0A0J9ESX3</accession>
<name>A0A0J9ESX3_AJEDA</name>
<evidence type="ECO:0000313" key="1">
    <source>
        <dbReference type="EMBL" id="KMW69142.1"/>
    </source>
</evidence>
<dbReference type="Proteomes" id="UP000007802">
    <property type="component" value="Unassembled WGS sequence"/>
</dbReference>
<dbReference type="EMBL" id="GG749584">
    <property type="protein sequence ID" value="KMW69142.1"/>
    <property type="molecule type" value="Genomic_DNA"/>
</dbReference>
<gene>
    <name evidence="1" type="ORF">BDDG_13312</name>
</gene>
<dbReference type="AlphaFoldDB" id="A0A0J9ESX3"/>
<reference evidence="1" key="1">
    <citation type="submission" date="2010-03" db="EMBL/GenBank/DDBJ databases">
        <title>Annotation of Blastomyces dermatitidis strain ATCC 18188.</title>
        <authorList>
            <consortium name="The Broad Institute Genome Sequencing Platform"/>
            <consortium name="Broad Institute Genome Sequencing Center for Infectious Disease."/>
            <person name="Cuomo C."/>
            <person name="Klein B."/>
            <person name="Sullivan T."/>
            <person name="Heitman J."/>
            <person name="Young S."/>
            <person name="Zeng Q."/>
            <person name="Gargeya S."/>
            <person name="Alvarado L."/>
            <person name="Berlin A.M."/>
            <person name="Chapman S.B."/>
            <person name="Chen Z."/>
            <person name="Freedman E."/>
            <person name="Gellesch M."/>
            <person name="Goldberg J."/>
            <person name="Griggs A."/>
            <person name="Gujja S."/>
            <person name="Heilman E."/>
            <person name="Heiman D."/>
            <person name="Howarth C."/>
            <person name="Mehta T."/>
            <person name="Neiman D."/>
            <person name="Pearson M."/>
            <person name="Roberts A."/>
            <person name="Saif S."/>
            <person name="Shea T."/>
            <person name="Shenoy N."/>
            <person name="Sisk P."/>
            <person name="Stolte C."/>
            <person name="Sykes S."/>
            <person name="White J."/>
            <person name="Yandava C."/>
            <person name="Haas B."/>
            <person name="Nusbaum C."/>
            <person name="Birren B."/>
        </authorList>
    </citation>
    <scope>NUCLEOTIDE SEQUENCE</scope>
    <source>
        <strain evidence="1">ATCC 18188</strain>
    </source>
</reference>
<proteinExistence type="predicted"/>
<organism evidence="1">
    <name type="scientific">Ajellomyces dermatitidis (strain ATCC 18188 / CBS 674.68)</name>
    <name type="common">Blastomyces dermatitidis</name>
    <dbReference type="NCBI Taxonomy" id="653446"/>
    <lineage>
        <taxon>Eukaryota</taxon>
        <taxon>Fungi</taxon>
        <taxon>Dikarya</taxon>
        <taxon>Ascomycota</taxon>
        <taxon>Pezizomycotina</taxon>
        <taxon>Eurotiomycetes</taxon>
        <taxon>Eurotiomycetidae</taxon>
        <taxon>Onygenales</taxon>
        <taxon>Ajellomycetaceae</taxon>
        <taxon>Blastomyces</taxon>
    </lineage>
</organism>
<protein>
    <submittedName>
        <fullName evidence="1">Uncharacterized protein</fullName>
    </submittedName>
</protein>